<name>A0A4Z0Y5Z1_9PEZI</name>
<sequence>MAPPTNAELAARERMIRRAVARMDPDGLTPPLLREAIIDAGARFPETGGALLQAAIDAPVRGPRIVREQGSSGQQ</sequence>
<keyword evidence="2" id="KW-1185">Reference proteome</keyword>
<accession>A0A4Z0Y5Z1</accession>
<evidence type="ECO:0000313" key="2">
    <source>
        <dbReference type="Proteomes" id="UP000297716"/>
    </source>
</evidence>
<gene>
    <name evidence="1" type="ORF">E0Z10_g9310</name>
</gene>
<comment type="caution">
    <text evidence="1">The sequence shown here is derived from an EMBL/GenBank/DDBJ whole genome shotgun (WGS) entry which is preliminary data.</text>
</comment>
<dbReference type="OrthoDB" id="4776586at2759"/>
<protein>
    <submittedName>
        <fullName evidence="1">Uncharacterized protein</fullName>
    </submittedName>
</protein>
<organism evidence="1 2">
    <name type="scientific">Xylaria hypoxylon</name>
    <dbReference type="NCBI Taxonomy" id="37992"/>
    <lineage>
        <taxon>Eukaryota</taxon>
        <taxon>Fungi</taxon>
        <taxon>Dikarya</taxon>
        <taxon>Ascomycota</taxon>
        <taxon>Pezizomycotina</taxon>
        <taxon>Sordariomycetes</taxon>
        <taxon>Xylariomycetidae</taxon>
        <taxon>Xylariales</taxon>
        <taxon>Xylariaceae</taxon>
        <taxon>Xylaria</taxon>
    </lineage>
</organism>
<proteinExistence type="predicted"/>
<reference evidence="1 2" key="1">
    <citation type="submission" date="2019-03" db="EMBL/GenBank/DDBJ databases">
        <title>Draft genome sequence of Xylaria hypoxylon DSM 108379, a ubiquitous saprotrophic-parasitic fungi on hardwood.</title>
        <authorList>
            <person name="Buettner E."/>
            <person name="Leonhardt S."/>
            <person name="Gebauer A.M."/>
            <person name="Liers C."/>
            <person name="Hofrichter M."/>
            <person name="Kellner H."/>
        </authorList>
    </citation>
    <scope>NUCLEOTIDE SEQUENCE [LARGE SCALE GENOMIC DNA]</scope>
    <source>
        <strain evidence="1 2">DSM 108379</strain>
    </source>
</reference>
<dbReference type="EMBL" id="SKBN01000286">
    <property type="protein sequence ID" value="TGJ79459.1"/>
    <property type="molecule type" value="Genomic_DNA"/>
</dbReference>
<evidence type="ECO:0000313" key="1">
    <source>
        <dbReference type="EMBL" id="TGJ79459.1"/>
    </source>
</evidence>
<dbReference type="Proteomes" id="UP000297716">
    <property type="component" value="Unassembled WGS sequence"/>
</dbReference>
<dbReference type="AlphaFoldDB" id="A0A4Z0Y5Z1"/>